<dbReference type="InterPro" id="IPR038765">
    <property type="entry name" value="Papain-like_cys_pep_sf"/>
</dbReference>
<dbReference type="Gene3D" id="3.90.1720.10">
    <property type="entry name" value="endopeptidase domain like (from Nostoc punctiforme)"/>
    <property type="match status" value="1"/>
</dbReference>
<gene>
    <name evidence="6" type="ORF">MNBD_ALPHA11-2028</name>
</gene>
<keyword evidence="3" id="KW-0378">Hydrolase</keyword>
<organism evidence="6">
    <name type="scientific">hydrothermal vent metagenome</name>
    <dbReference type="NCBI Taxonomy" id="652676"/>
    <lineage>
        <taxon>unclassified sequences</taxon>
        <taxon>metagenomes</taxon>
        <taxon>ecological metagenomes</taxon>
    </lineage>
</organism>
<evidence type="ECO:0000313" key="6">
    <source>
        <dbReference type="EMBL" id="VAW23680.1"/>
    </source>
</evidence>
<dbReference type="GO" id="GO:0006508">
    <property type="term" value="P:proteolysis"/>
    <property type="evidence" value="ECO:0007669"/>
    <property type="project" value="UniProtKB-KW"/>
</dbReference>
<evidence type="ECO:0000256" key="4">
    <source>
        <dbReference type="ARBA" id="ARBA00022807"/>
    </source>
</evidence>
<dbReference type="Pfam" id="PF00877">
    <property type="entry name" value="NLPC_P60"/>
    <property type="match status" value="1"/>
</dbReference>
<protein>
    <recommendedName>
        <fullName evidence="5">NlpC/P60 domain-containing protein</fullName>
    </recommendedName>
</protein>
<comment type="similarity">
    <text evidence="1">Belongs to the peptidase C40 family.</text>
</comment>
<dbReference type="InterPro" id="IPR000064">
    <property type="entry name" value="NLP_P60_dom"/>
</dbReference>
<keyword evidence="2" id="KW-0645">Protease</keyword>
<dbReference type="GO" id="GO:0008234">
    <property type="term" value="F:cysteine-type peptidase activity"/>
    <property type="evidence" value="ECO:0007669"/>
    <property type="project" value="UniProtKB-KW"/>
</dbReference>
<evidence type="ECO:0000256" key="2">
    <source>
        <dbReference type="ARBA" id="ARBA00022670"/>
    </source>
</evidence>
<proteinExistence type="inferred from homology"/>
<dbReference type="SUPFAM" id="SSF54001">
    <property type="entry name" value="Cysteine proteinases"/>
    <property type="match status" value="1"/>
</dbReference>
<dbReference type="AlphaFoldDB" id="A0A3B0U3X0"/>
<evidence type="ECO:0000259" key="5">
    <source>
        <dbReference type="Pfam" id="PF00877"/>
    </source>
</evidence>
<keyword evidence="4" id="KW-0788">Thiol protease</keyword>
<dbReference type="EMBL" id="UOEQ01000480">
    <property type="protein sequence ID" value="VAW23680.1"/>
    <property type="molecule type" value="Genomic_DNA"/>
</dbReference>
<evidence type="ECO:0000256" key="1">
    <source>
        <dbReference type="ARBA" id="ARBA00007074"/>
    </source>
</evidence>
<name>A0A3B0U3X0_9ZZZZ</name>
<accession>A0A3B0U3X0</accession>
<reference evidence="6" key="1">
    <citation type="submission" date="2018-06" db="EMBL/GenBank/DDBJ databases">
        <authorList>
            <person name="Zhirakovskaya E."/>
        </authorList>
    </citation>
    <scope>NUCLEOTIDE SEQUENCE</scope>
</reference>
<evidence type="ECO:0000256" key="3">
    <source>
        <dbReference type="ARBA" id="ARBA00022801"/>
    </source>
</evidence>
<feature type="domain" description="NlpC/P60" evidence="5">
    <location>
        <begin position="1"/>
        <end position="43"/>
    </location>
</feature>
<sequence length="57" mass="6728">MVLFQVHKKLPPRHCAIFIEGNHFIHAQERHGVIVTPLSNSWLRRIHSIYAFPQRLS</sequence>